<evidence type="ECO:0000256" key="4">
    <source>
        <dbReference type="ARBA" id="ARBA00022602"/>
    </source>
</evidence>
<feature type="domain" description="Prenyltransferase alpha-alpha toroid" evidence="10">
    <location>
        <begin position="60"/>
        <end position="438"/>
    </location>
</feature>
<evidence type="ECO:0000313" key="12">
    <source>
        <dbReference type="Proteomes" id="UP000756346"/>
    </source>
</evidence>
<sequence>MASLVTGPDVPDLYTKDPPIWDLLETATSQVQDSTVDFCRPYLAGEIPEFTYNSHGVPHLDKPRHAAFLRKHLEKLPGAYMTADASRPWLFYWSLNGLRLLGQDVSQFRDKLVDTARSMQNESGGFGGGFGQRSHLATTYALVLALALVGGNEACDVIDRRSMWKWLSALKQPDGAFQMSLDGEVDVRGAYCAAVIITLLNLPKEIWPESPAAKAGLPDLFTGLADYVRRCQTYEGGISGKPDAEAHGAYAFCALGCLAILDTPSRSFPKYLDIPRLMSWLSSRQYAPEGGFSGRTNKLVDGCYSHWVGACWPLIEASLQSTPVETGSSESVTSLDMYDREGLIRYILSCGQDQSRRGGMRDKPGRPSDAYHTCYVLSGLSSAQHITVSSTASTSVEDASATHSTLPGGVGWEVFPHYPEVQVFDEADRIAPIDPVYTIPLQDRATFISYFMSKSGF</sequence>
<gene>
    <name evidence="11" type="ORF">B0I36DRAFT_246810</name>
</gene>
<dbReference type="InterPro" id="IPR026872">
    <property type="entry name" value="FTB"/>
</dbReference>
<evidence type="ECO:0000256" key="1">
    <source>
        <dbReference type="ARBA" id="ARBA00010497"/>
    </source>
</evidence>
<dbReference type="GO" id="GO:0097354">
    <property type="term" value="P:prenylation"/>
    <property type="evidence" value="ECO:0007669"/>
    <property type="project" value="UniProtKB-UniRule"/>
</dbReference>
<evidence type="ECO:0000313" key="11">
    <source>
        <dbReference type="EMBL" id="KAH7027866.1"/>
    </source>
</evidence>
<evidence type="ECO:0000256" key="8">
    <source>
        <dbReference type="ARBA" id="ARBA00022833"/>
    </source>
</evidence>
<dbReference type="GO" id="GO:0005965">
    <property type="term" value="C:protein farnesyltransferase complex"/>
    <property type="evidence" value="ECO:0007669"/>
    <property type="project" value="UniProtKB-UniRule"/>
</dbReference>
<keyword evidence="6 9" id="KW-0479">Metal-binding</keyword>
<dbReference type="Pfam" id="PF00432">
    <property type="entry name" value="Prenyltrans"/>
    <property type="match status" value="1"/>
</dbReference>
<name>A0A9P9BNL7_9PEZI</name>
<dbReference type="EMBL" id="JAGTJQ010000007">
    <property type="protein sequence ID" value="KAH7027866.1"/>
    <property type="molecule type" value="Genomic_DNA"/>
</dbReference>
<reference evidence="11" key="1">
    <citation type="journal article" date="2021" name="Nat. Commun.">
        <title>Genetic determinants of endophytism in the Arabidopsis root mycobiome.</title>
        <authorList>
            <person name="Mesny F."/>
            <person name="Miyauchi S."/>
            <person name="Thiergart T."/>
            <person name="Pickel B."/>
            <person name="Atanasova L."/>
            <person name="Karlsson M."/>
            <person name="Huettel B."/>
            <person name="Barry K.W."/>
            <person name="Haridas S."/>
            <person name="Chen C."/>
            <person name="Bauer D."/>
            <person name="Andreopoulos W."/>
            <person name="Pangilinan J."/>
            <person name="LaButti K."/>
            <person name="Riley R."/>
            <person name="Lipzen A."/>
            <person name="Clum A."/>
            <person name="Drula E."/>
            <person name="Henrissat B."/>
            <person name="Kohler A."/>
            <person name="Grigoriev I.V."/>
            <person name="Martin F.M."/>
            <person name="Hacquard S."/>
        </authorList>
    </citation>
    <scope>NUCLEOTIDE SEQUENCE</scope>
    <source>
        <strain evidence="11">MPI-CAGE-CH-0230</strain>
    </source>
</reference>
<dbReference type="OrthoDB" id="10261146at2759"/>
<keyword evidence="5 9" id="KW-0808">Transferase</keyword>
<organism evidence="11 12">
    <name type="scientific">Microdochium trichocladiopsis</name>
    <dbReference type="NCBI Taxonomy" id="1682393"/>
    <lineage>
        <taxon>Eukaryota</taxon>
        <taxon>Fungi</taxon>
        <taxon>Dikarya</taxon>
        <taxon>Ascomycota</taxon>
        <taxon>Pezizomycotina</taxon>
        <taxon>Sordariomycetes</taxon>
        <taxon>Xylariomycetidae</taxon>
        <taxon>Xylariales</taxon>
        <taxon>Microdochiaceae</taxon>
        <taxon>Microdochium</taxon>
    </lineage>
</organism>
<dbReference type="GeneID" id="70179800"/>
<comment type="catalytic activity">
    <reaction evidence="9">
        <text>L-cysteinyl-[protein] + (2E,6E)-farnesyl diphosphate = S-(2E,6E)-farnesyl-L-cysteinyl-[protein] + diphosphate</text>
        <dbReference type="Rhea" id="RHEA:13345"/>
        <dbReference type="Rhea" id="RHEA-COMP:10131"/>
        <dbReference type="Rhea" id="RHEA-COMP:11535"/>
        <dbReference type="ChEBI" id="CHEBI:29950"/>
        <dbReference type="ChEBI" id="CHEBI:33019"/>
        <dbReference type="ChEBI" id="CHEBI:86019"/>
        <dbReference type="ChEBI" id="CHEBI:175763"/>
    </reaction>
</comment>
<dbReference type="Proteomes" id="UP000756346">
    <property type="component" value="Unassembled WGS sequence"/>
</dbReference>
<dbReference type="InterPro" id="IPR045089">
    <property type="entry name" value="PGGT1B-like"/>
</dbReference>
<keyword evidence="12" id="KW-1185">Reference proteome</keyword>
<protein>
    <recommendedName>
        <fullName evidence="3 9">Protein farnesyltransferase subunit beta</fullName>
        <shortName evidence="9">FTase-beta</shortName>
        <ecNumber evidence="2 9">2.5.1.58</ecNumber>
    </recommendedName>
</protein>
<dbReference type="GO" id="GO:0008270">
    <property type="term" value="F:zinc ion binding"/>
    <property type="evidence" value="ECO:0007669"/>
    <property type="project" value="UniProtKB-UniRule"/>
</dbReference>
<evidence type="ECO:0000256" key="6">
    <source>
        <dbReference type="ARBA" id="ARBA00022723"/>
    </source>
</evidence>
<dbReference type="RefSeq" id="XP_046010665.1">
    <property type="nucleotide sequence ID" value="XM_046150254.1"/>
</dbReference>
<comment type="caution">
    <text evidence="11">The sequence shown here is derived from an EMBL/GenBank/DDBJ whole genome shotgun (WGS) entry which is preliminary data.</text>
</comment>
<dbReference type="GO" id="GO:0004660">
    <property type="term" value="F:protein farnesyltransferase activity"/>
    <property type="evidence" value="ECO:0007669"/>
    <property type="project" value="UniProtKB-UniRule"/>
</dbReference>
<dbReference type="EC" id="2.5.1.58" evidence="2 9"/>
<comment type="similarity">
    <text evidence="1 9">Belongs to the protein prenyltransferase subunit beta family.</text>
</comment>
<dbReference type="FunFam" id="1.50.10.20:FF:000014">
    <property type="entry name" value="Protein farnesyltransferase subunit beta"/>
    <property type="match status" value="1"/>
</dbReference>
<evidence type="ECO:0000256" key="5">
    <source>
        <dbReference type="ARBA" id="ARBA00022679"/>
    </source>
</evidence>
<keyword evidence="4 9" id="KW-0637">Prenyltransferase</keyword>
<dbReference type="CDD" id="cd02893">
    <property type="entry name" value="FTase"/>
    <property type="match status" value="1"/>
</dbReference>
<comment type="cofactor">
    <cofactor evidence="9">
        <name>Zn(2+)</name>
        <dbReference type="ChEBI" id="CHEBI:29105"/>
    </cofactor>
    <text evidence="9">Binds 1 zinc ion per subunit.</text>
</comment>
<evidence type="ECO:0000256" key="2">
    <source>
        <dbReference type="ARBA" id="ARBA00012702"/>
    </source>
</evidence>
<dbReference type="InterPro" id="IPR001330">
    <property type="entry name" value="Prenyltrans"/>
</dbReference>
<dbReference type="SUPFAM" id="SSF48239">
    <property type="entry name" value="Terpenoid cyclases/Protein prenyltransferases"/>
    <property type="match status" value="1"/>
</dbReference>
<evidence type="ECO:0000256" key="7">
    <source>
        <dbReference type="ARBA" id="ARBA00022737"/>
    </source>
</evidence>
<keyword evidence="8 9" id="KW-0862">Zinc</keyword>
<evidence type="ECO:0000256" key="9">
    <source>
        <dbReference type="RuleBase" id="RU365056"/>
    </source>
</evidence>
<proteinExistence type="inferred from homology"/>
<evidence type="ECO:0000256" key="3">
    <source>
        <dbReference type="ARBA" id="ARBA00015798"/>
    </source>
</evidence>
<dbReference type="PANTHER" id="PTHR11774:SF6">
    <property type="entry name" value="PROTEIN FARNESYLTRANSFERASE SUBUNIT BETA"/>
    <property type="match status" value="1"/>
</dbReference>
<dbReference type="InterPro" id="IPR008930">
    <property type="entry name" value="Terpenoid_cyclase/PrenylTrfase"/>
</dbReference>
<comment type="function">
    <text evidence="9">Catalyzes the transfer of a farnesyl moiety from farnesyl diphosphate to a cysteine at the fourth position from the C-terminus of several proteins. The beta subunit is responsible for peptide-binding.</text>
</comment>
<dbReference type="Gene3D" id="1.50.10.20">
    <property type="match status" value="1"/>
</dbReference>
<comment type="subunit">
    <text evidence="9">Heterodimer of an alpha and a beta subunit.</text>
</comment>
<keyword evidence="7" id="KW-0677">Repeat</keyword>
<accession>A0A9P9BNL7</accession>
<dbReference type="PANTHER" id="PTHR11774">
    <property type="entry name" value="GERANYLGERANYL TRANSFERASE TYPE BETA SUBUNIT"/>
    <property type="match status" value="1"/>
</dbReference>
<dbReference type="AlphaFoldDB" id="A0A9P9BNL7"/>
<evidence type="ECO:0000259" key="10">
    <source>
        <dbReference type="Pfam" id="PF00432"/>
    </source>
</evidence>